<sequence>MSSSTTTENNKKMITLQSSDSEEFVVEEAVAVQSQTIKHLIQDGCSTDESIPLPNVTSPVLSKVIEYCKKHSGDKEEKEELKAWDAEFVKDDDFDDLASLIMAANFLDIKGLLDLVAQTLANMIKEKSPEEIRRMLNIKNDFTPEEDEAYRKENQWAFDN</sequence>
<evidence type="ECO:0000313" key="10">
    <source>
        <dbReference type="EMBL" id="KAJ4835797.1"/>
    </source>
</evidence>
<evidence type="ECO:0000313" key="11">
    <source>
        <dbReference type="Proteomes" id="UP001141552"/>
    </source>
</evidence>
<comment type="subcellular location">
    <subcellularLocation>
        <location evidence="1">Nucleus</location>
    </subcellularLocation>
</comment>
<dbReference type="FunFam" id="3.30.710.10:FF:000170">
    <property type="entry name" value="SKP1-like protein 5"/>
    <property type="match status" value="1"/>
</dbReference>
<evidence type="ECO:0000259" key="9">
    <source>
        <dbReference type="Pfam" id="PF03931"/>
    </source>
</evidence>
<dbReference type="GO" id="GO:0009867">
    <property type="term" value="P:jasmonic acid mediated signaling pathway"/>
    <property type="evidence" value="ECO:0007669"/>
    <property type="project" value="UniProtKB-ARBA"/>
</dbReference>
<protein>
    <recommendedName>
        <fullName evidence="7">SKP1-like protein</fullName>
    </recommendedName>
</protein>
<reference evidence="10" key="1">
    <citation type="submission" date="2022-02" db="EMBL/GenBank/DDBJ databases">
        <authorList>
            <person name="Henning P.M."/>
            <person name="McCubbin A.G."/>
            <person name="Shore J.S."/>
        </authorList>
    </citation>
    <scope>NUCLEOTIDE SEQUENCE</scope>
    <source>
        <strain evidence="10">F60SS</strain>
        <tissue evidence="10">Leaves</tissue>
    </source>
</reference>
<dbReference type="PANTHER" id="PTHR11165">
    <property type="entry name" value="SKP1"/>
    <property type="match status" value="1"/>
</dbReference>
<dbReference type="Pfam" id="PF03931">
    <property type="entry name" value="Skp1_POZ"/>
    <property type="match status" value="1"/>
</dbReference>
<comment type="function">
    <text evidence="6 7">Involved in ubiquitination and subsequent proteasomal degradation of target proteins. Together with CUL1, RBX1 and a F-box protein, it forms a SCF E3 ubiquitin ligase complex. The functional specificity of this complex depends on the type of F-box protein. In the SCF complex, it serves as an adapter that links the F-box protein to CUL1.</text>
</comment>
<dbReference type="InterPro" id="IPR001232">
    <property type="entry name" value="SKP1-like"/>
</dbReference>
<feature type="domain" description="SKP1 component POZ" evidence="9">
    <location>
        <begin position="12"/>
        <end position="71"/>
    </location>
</feature>
<proteinExistence type="inferred from homology"/>
<dbReference type="SUPFAM" id="SSF54695">
    <property type="entry name" value="POZ domain"/>
    <property type="match status" value="1"/>
</dbReference>
<keyword evidence="4 7" id="KW-0833">Ubl conjugation pathway</keyword>
<dbReference type="Gene3D" id="3.30.710.10">
    <property type="entry name" value="Potassium Channel Kv1.1, Chain A"/>
    <property type="match status" value="1"/>
</dbReference>
<dbReference type="PIRSF" id="PIRSF028729">
    <property type="entry name" value="E3_ubiquit_lig_SCF_Skp"/>
    <property type="match status" value="1"/>
</dbReference>
<evidence type="ECO:0000256" key="7">
    <source>
        <dbReference type="PIRNR" id="PIRNR028729"/>
    </source>
</evidence>
<evidence type="ECO:0000259" key="8">
    <source>
        <dbReference type="Pfam" id="PF01466"/>
    </source>
</evidence>
<evidence type="ECO:0000256" key="1">
    <source>
        <dbReference type="ARBA" id="ARBA00004123"/>
    </source>
</evidence>
<dbReference type="SMART" id="SM00512">
    <property type="entry name" value="Skp1"/>
    <property type="match status" value="1"/>
</dbReference>
<comment type="caution">
    <text evidence="10">The sequence shown here is derived from an EMBL/GenBank/DDBJ whole genome shotgun (WGS) entry which is preliminary data.</text>
</comment>
<dbReference type="InterPro" id="IPR016897">
    <property type="entry name" value="SKP1"/>
</dbReference>
<reference evidence="10" key="2">
    <citation type="journal article" date="2023" name="Plants (Basel)">
        <title>Annotation of the Turnera subulata (Passifloraceae) Draft Genome Reveals the S-Locus Evolved after the Divergence of Turneroideae from Passifloroideae in a Stepwise Manner.</title>
        <authorList>
            <person name="Henning P.M."/>
            <person name="Roalson E.H."/>
            <person name="Mir W."/>
            <person name="McCubbin A.G."/>
            <person name="Shore J.S."/>
        </authorList>
    </citation>
    <scope>NUCLEOTIDE SEQUENCE</scope>
    <source>
        <strain evidence="10">F60SS</strain>
    </source>
</reference>
<dbReference type="OrthoDB" id="7827685at2759"/>
<accession>A0A9Q0FQL7</accession>
<evidence type="ECO:0000256" key="4">
    <source>
        <dbReference type="ARBA" id="ARBA00022786"/>
    </source>
</evidence>
<keyword evidence="11" id="KW-1185">Reference proteome</keyword>
<keyword evidence="5" id="KW-0539">Nucleus</keyword>
<dbReference type="GO" id="GO:0005634">
    <property type="term" value="C:nucleus"/>
    <property type="evidence" value="ECO:0007669"/>
    <property type="project" value="UniProtKB-SubCell"/>
</dbReference>
<dbReference type="InterPro" id="IPR011333">
    <property type="entry name" value="SKP1/BTB/POZ_sf"/>
</dbReference>
<evidence type="ECO:0000256" key="6">
    <source>
        <dbReference type="ARBA" id="ARBA00054396"/>
    </source>
</evidence>
<dbReference type="SUPFAM" id="SSF81382">
    <property type="entry name" value="Skp1 dimerisation domain-like"/>
    <property type="match status" value="1"/>
</dbReference>
<dbReference type="AlphaFoldDB" id="A0A9Q0FQL7"/>
<dbReference type="EMBL" id="JAKUCV010004294">
    <property type="protein sequence ID" value="KAJ4835797.1"/>
    <property type="molecule type" value="Genomic_DNA"/>
</dbReference>
<dbReference type="GO" id="GO:0006511">
    <property type="term" value="P:ubiquitin-dependent protein catabolic process"/>
    <property type="evidence" value="ECO:0007669"/>
    <property type="project" value="InterPro"/>
</dbReference>
<comment type="subunit">
    <text evidence="7">Part of a SCF (SKP1-cullin-F-box) protein ligase complex.</text>
</comment>
<dbReference type="GO" id="GO:0016567">
    <property type="term" value="P:protein ubiquitination"/>
    <property type="evidence" value="ECO:0007669"/>
    <property type="project" value="UniProtKB-UniRule"/>
</dbReference>
<dbReference type="CDD" id="cd18322">
    <property type="entry name" value="BTB_POZ_SKP1"/>
    <property type="match status" value="1"/>
</dbReference>
<evidence type="ECO:0000256" key="3">
    <source>
        <dbReference type="ARBA" id="ARBA00009993"/>
    </source>
</evidence>
<dbReference type="InterPro" id="IPR016072">
    <property type="entry name" value="Skp1_comp_dimer"/>
</dbReference>
<name>A0A9Q0FQL7_9ROSI</name>
<gene>
    <name evidence="10" type="ORF">Tsubulata_029231</name>
</gene>
<comment type="similarity">
    <text evidence="3 7">Belongs to the SKP1 family.</text>
</comment>
<organism evidence="10 11">
    <name type="scientific">Turnera subulata</name>
    <dbReference type="NCBI Taxonomy" id="218843"/>
    <lineage>
        <taxon>Eukaryota</taxon>
        <taxon>Viridiplantae</taxon>
        <taxon>Streptophyta</taxon>
        <taxon>Embryophyta</taxon>
        <taxon>Tracheophyta</taxon>
        <taxon>Spermatophyta</taxon>
        <taxon>Magnoliopsida</taxon>
        <taxon>eudicotyledons</taxon>
        <taxon>Gunneridae</taxon>
        <taxon>Pentapetalae</taxon>
        <taxon>rosids</taxon>
        <taxon>fabids</taxon>
        <taxon>Malpighiales</taxon>
        <taxon>Passifloraceae</taxon>
        <taxon>Turnera</taxon>
    </lineage>
</organism>
<evidence type="ECO:0000256" key="5">
    <source>
        <dbReference type="ARBA" id="ARBA00023242"/>
    </source>
</evidence>
<evidence type="ECO:0000256" key="2">
    <source>
        <dbReference type="ARBA" id="ARBA00004906"/>
    </source>
</evidence>
<comment type="pathway">
    <text evidence="2 7">Protein modification; protein ubiquitination.</text>
</comment>
<dbReference type="Proteomes" id="UP001141552">
    <property type="component" value="Unassembled WGS sequence"/>
</dbReference>
<feature type="domain" description="SKP1 component dimerisation" evidence="8">
    <location>
        <begin position="110"/>
        <end position="157"/>
    </location>
</feature>
<dbReference type="InterPro" id="IPR036296">
    <property type="entry name" value="SKP1-like_dim_sf"/>
</dbReference>
<dbReference type="Pfam" id="PF01466">
    <property type="entry name" value="Skp1"/>
    <property type="match status" value="1"/>
</dbReference>
<dbReference type="InterPro" id="IPR016073">
    <property type="entry name" value="Skp1_comp_POZ"/>
</dbReference>